<evidence type="ECO:0000256" key="8">
    <source>
        <dbReference type="RuleBase" id="RU368092"/>
    </source>
</evidence>
<evidence type="ECO:0000313" key="11">
    <source>
        <dbReference type="EMBL" id="EFV00926.1"/>
    </source>
</evidence>
<dbReference type="Pfam" id="PF22629">
    <property type="entry name" value="ACT_AHAS_ss"/>
    <property type="match status" value="1"/>
</dbReference>
<gene>
    <name evidence="11" type="primary">ilvN</name>
    <name evidence="11" type="ORF">HMP0721_2091</name>
</gene>
<dbReference type="InterPro" id="IPR004789">
    <property type="entry name" value="Acetalactate_synth_ssu"/>
</dbReference>
<evidence type="ECO:0000259" key="10">
    <source>
        <dbReference type="PROSITE" id="PS51671"/>
    </source>
</evidence>
<sequence length="170" mass="18880">MMEQKHCLSLLVENKFGVLARISGLFARRGYNIDSLTVGITEDEQLSRITMTVTADEQTLEQIKKQLNKLINVIKIIELKEDAAITRELVFIKVKANDQTRSTIVGISNLFRAQVVDVAKDSLILQIAGVPSKVAAFIGMVEPYGIIEFVRSGVTGLQRGKQVINIKHSK</sequence>
<dbReference type="Pfam" id="PF10369">
    <property type="entry name" value="ALS_ss_C"/>
    <property type="match status" value="1"/>
</dbReference>
<keyword evidence="9" id="KW-0175">Coiled coil</keyword>
<dbReference type="Gene3D" id="3.30.70.1150">
    <property type="entry name" value="ACT-like. Chain A, domain 2"/>
    <property type="match status" value="1"/>
</dbReference>
<dbReference type="EC" id="2.2.1.6" evidence="8"/>
<dbReference type="InterPro" id="IPR027271">
    <property type="entry name" value="Acetolactate_synth/TF_NikR_C"/>
</dbReference>
<reference evidence="11 12" key="1">
    <citation type="submission" date="2010-12" db="EMBL/GenBank/DDBJ databases">
        <authorList>
            <person name="Muzny D."/>
            <person name="Qin X."/>
            <person name="Deng J."/>
            <person name="Jiang H."/>
            <person name="Liu Y."/>
            <person name="Qu J."/>
            <person name="Song X.-Z."/>
            <person name="Zhang L."/>
            <person name="Thornton R."/>
            <person name="Coyle M."/>
            <person name="Francisco L."/>
            <person name="Jackson L."/>
            <person name="Javaid M."/>
            <person name="Korchina V."/>
            <person name="Kovar C."/>
            <person name="Mata R."/>
            <person name="Mathew T."/>
            <person name="Ngo R."/>
            <person name="Nguyen L."/>
            <person name="Nguyen N."/>
            <person name="Okwuonu G."/>
            <person name="Ongeri F."/>
            <person name="Pham C."/>
            <person name="Simmons D."/>
            <person name="Wilczek-Boney K."/>
            <person name="Hale W."/>
            <person name="Jakkamsetti A."/>
            <person name="Pham P."/>
            <person name="Ruth R."/>
            <person name="San Lucas F."/>
            <person name="Warren J."/>
            <person name="Zhang J."/>
            <person name="Zhao Z."/>
            <person name="Zhou C."/>
            <person name="Zhu D."/>
            <person name="Lee S."/>
            <person name="Bess C."/>
            <person name="Blankenburg K."/>
            <person name="Forbes L."/>
            <person name="Fu Q."/>
            <person name="Gubbala S."/>
            <person name="Hirani K."/>
            <person name="Jayaseelan J.C."/>
            <person name="Lara F."/>
            <person name="Munidasa M."/>
            <person name="Palculict T."/>
            <person name="Patil S."/>
            <person name="Pu L.-L."/>
            <person name="Saada N."/>
            <person name="Tang L."/>
            <person name="Weissenberger G."/>
            <person name="Zhu Y."/>
            <person name="Hemphill L."/>
            <person name="Shang Y."/>
            <person name="Youmans B."/>
            <person name="Ayvaz T."/>
            <person name="Ross M."/>
            <person name="Santibanez J."/>
            <person name="Aqrawi P."/>
            <person name="Gross S."/>
            <person name="Joshi V."/>
            <person name="Fowler G."/>
            <person name="Nazareth L."/>
            <person name="Reid J."/>
            <person name="Worley K."/>
            <person name="Petrosino J."/>
            <person name="Highlander S."/>
            <person name="Gibbs R."/>
        </authorList>
    </citation>
    <scope>NUCLEOTIDE SEQUENCE [LARGE SCALE GENOMIC DNA]</scope>
    <source>
        <strain evidence="11 12">ATCC 23263</strain>
    </source>
</reference>
<dbReference type="UniPathway" id="UPA00049">
    <property type="reaction ID" value="UER00059"/>
</dbReference>
<feature type="domain" description="ACT" evidence="10">
    <location>
        <begin position="7"/>
        <end position="81"/>
    </location>
</feature>
<evidence type="ECO:0000313" key="12">
    <source>
        <dbReference type="Proteomes" id="UP000004754"/>
    </source>
</evidence>
<dbReference type="InterPro" id="IPR045865">
    <property type="entry name" value="ACT-like_dom_sf"/>
</dbReference>
<comment type="similarity">
    <text evidence="3 8">Belongs to the acetolactate synthase small subunit family.</text>
</comment>
<dbReference type="Gene3D" id="3.30.70.260">
    <property type="match status" value="1"/>
</dbReference>
<dbReference type="eggNOG" id="COG0440">
    <property type="taxonomic scope" value="Bacteria"/>
</dbReference>
<organism evidence="11 12">
    <name type="scientific">Pseudoramibacter alactolyticus ATCC 23263</name>
    <dbReference type="NCBI Taxonomy" id="887929"/>
    <lineage>
        <taxon>Bacteria</taxon>
        <taxon>Bacillati</taxon>
        <taxon>Bacillota</taxon>
        <taxon>Clostridia</taxon>
        <taxon>Eubacteriales</taxon>
        <taxon>Eubacteriaceae</taxon>
        <taxon>Pseudoramibacter</taxon>
    </lineage>
</organism>
<dbReference type="PANTHER" id="PTHR30239">
    <property type="entry name" value="ACETOLACTATE SYNTHASE SMALL SUBUNIT"/>
    <property type="match status" value="1"/>
</dbReference>
<dbReference type="HOGENOM" id="CLU_055003_1_3_9"/>
<comment type="pathway">
    <text evidence="1 8">Amino-acid biosynthesis; L-isoleucine biosynthesis; L-isoleucine from 2-oxobutanoate: step 1/4.</text>
</comment>
<evidence type="ECO:0000256" key="9">
    <source>
        <dbReference type="SAM" id="Coils"/>
    </source>
</evidence>
<dbReference type="InterPro" id="IPR054480">
    <property type="entry name" value="AHAS_small-like_ACT"/>
</dbReference>
<keyword evidence="5 8" id="KW-0028">Amino-acid biosynthesis</keyword>
<dbReference type="InterPro" id="IPR002912">
    <property type="entry name" value="ACT_dom"/>
</dbReference>
<dbReference type="GO" id="GO:0003984">
    <property type="term" value="F:acetolactate synthase activity"/>
    <property type="evidence" value="ECO:0007669"/>
    <property type="project" value="UniProtKB-UniRule"/>
</dbReference>
<comment type="pathway">
    <text evidence="2 8">Amino-acid biosynthesis; L-valine biosynthesis; L-valine from pyruvate: step 1/4.</text>
</comment>
<protein>
    <recommendedName>
        <fullName evidence="8">Acetolactate synthase small subunit</fullName>
        <shortName evidence="8">AHAS</shortName>
        <shortName evidence="8">ALS</shortName>
        <ecNumber evidence="8">2.2.1.6</ecNumber>
    </recommendedName>
    <alternativeName>
        <fullName evidence="8">Acetohydroxy-acid synthase small subunit</fullName>
    </alternativeName>
</protein>
<evidence type="ECO:0000256" key="6">
    <source>
        <dbReference type="ARBA" id="ARBA00023304"/>
    </source>
</evidence>
<keyword evidence="6 8" id="KW-0100">Branched-chain amino acid biosynthesis</keyword>
<comment type="function">
    <text evidence="8">Catalyzes the conversion of 2 pyruvate molecules into acetolactate in the first common step of the biosynthetic pathway of the branched-amino acids such as leucine, isoleucine, and valine.</text>
</comment>
<dbReference type="CDD" id="cd04878">
    <property type="entry name" value="ACT_AHAS"/>
    <property type="match status" value="1"/>
</dbReference>
<dbReference type="SUPFAM" id="SSF55021">
    <property type="entry name" value="ACT-like"/>
    <property type="match status" value="2"/>
</dbReference>
<evidence type="ECO:0000256" key="4">
    <source>
        <dbReference type="ARBA" id="ARBA00011744"/>
    </source>
</evidence>
<dbReference type="Proteomes" id="UP000004754">
    <property type="component" value="Unassembled WGS sequence"/>
</dbReference>
<dbReference type="PROSITE" id="PS51671">
    <property type="entry name" value="ACT"/>
    <property type="match status" value="1"/>
</dbReference>
<accession>E6MJA6</accession>
<comment type="caution">
    <text evidence="11">The sequence shown here is derived from an EMBL/GenBank/DDBJ whole genome shotgun (WGS) entry which is preliminary data.</text>
</comment>
<keyword evidence="12" id="KW-1185">Reference proteome</keyword>
<dbReference type="NCBIfam" id="TIGR00119">
    <property type="entry name" value="acolac_sm"/>
    <property type="match status" value="1"/>
</dbReference>
<dbReference type="InterPro" id="IPR039557">
    <property type="entry name" value="AHAS_ACT"/>
</dbReference>
<evidence type="ECO:0000256" key="5">
    <source>
        <dbReference type="ARBA" id="ARBA00022605"/>
    </source>
</evidence>
<name>E6MJA6_9FIRM</name>
<dbReference type="GO" id="GO:0005829">
    <property type="term" value="C:cytosol"/>
    <property type="evidence" value="ECO:0007669"/>
    <property type="project" value="TreeGrafter"/>
</dbReference>
<dbReference type="FunFam" id="3.30.70.1150:FF:000001">
    <property type="entry name" value="Acetolactate synthase small subunit"/>
    <property type="match status" value="1"/>
</dbReference>
<evidence type="ECO:0000256" key="2">
    <source>
        <dbReference type="ARBA" id="ARBA00005025"/>
    </source>
</evidence>
<dbReference type="GO" id="GO:0009099">
    <property type="term" value="P:L-valine biosynthetic process"/>
    <property type="evidence" value="ECO:0007669"/>
    <property type="project" value="UniProtKB-UniRule"/>
</dbReference>
<comment type="subunit">
    <text evidence="4 8">Dimer of large and small chains.</text>
</comment>
<dbReference type="UniPathway" id="UPA00047">
    <property type="reaction ID" value="UER00055"/>
</dbReference>
<dbReference type="PANTHER" id="PTHR30239:SF0">
    <property type="entry name" value="ACETOLACTATE SYNTHASE SMALL SUBUNIT 1, CHLOROPLASTIC"/>
    <property type="match status" value="1"/>
</dbReference>
<evidence type="ECO:0000256" key="1">
    <source>
        <dbReference type="ARBA" id="ARBA00004974"/>
    </source>
</evidence>
<proteinExistence type="inferred from homology"/>
<dbReference type="InterPro" id="IPR019455">
    <property type="entry name" value="Acetolactate_synth_ssu_C"/>
</dbReference>
<dbReference type="EMBL" id="AEQN01000026">
    <property type="protein sequence ID" value="EFV00926.1"/>
    <property type="molecule type" value="Genomic_DNA"/>
</dbReference>
<dbReference type="RefSeq" id="WP_006599513.1">
    <property type="nucleotide sequence ID" value="NZ_GL622359.1"/>
</dbReference>
<feature type="coiled-coil region" evidence="9">
    <location>
        <begin position="53"/>
        <end position="80"/>
    </location>
</feature>
<dbReference type="NCBIfam" id="NF008864">
    <property type="entry name" value="PRK11895.1"/>
    <property type="match status" value="1"/>
</dbReference>
<dbReference type="GO" id="GO:1990610">
    <property type="term" value="F:acetolactate synthase regulator activity"/>
    <property type="evidence" value="ECO:0007669"/>
    <property type="project" value="UniProtKB-UniRule"/>
</dbReference>
<dbReference type="STRING" id="887929.HMP0721_2091"/>
<evidence type="ECO:0000256" key="3">
    <source>
        <dbReference type="ARBA" id="ARBA00006341"/>
    </source>
</evidence>
<comment type="catalytic activity">
    <reaction evidence="7 8">
        <text>2 pyruvate + H(+) = (2S)-2-acetolactate + CO2</text>
        <dbReference type="Rhea" id="RHEA:25249"/>
        <dbReference type="ChEBI" id="CHEBI:15361"/>
        <dbReference type="ChEBI" id="CHEBI:15378"/>
        <dbReference type="ChEBI" id="CHEBI:16526"/>
        <dbReference type="ChEBI" id="CHEBI:58476"/>
        <dbReference type="EC" id="2.2.1.6"/>
    </reaction>
</comment>
<dbReference type="FunFam" id="3.30.70.260:FF:000001">
    <property type="entry name" value="Acetolactate synthase, small subunit"/>
    <property type="match status" value="1"/>
</dbReference>
<evidence type="ECO:0000256" key="7">
    <source>
        <dbReference type="ARBA" id="ARBA00048670"/>
    </source>
</evidence>
<keyword evidence="8 11" id="KW-0808">Transferase</keyword>
<dbReference type="GO" id="GO:0009097">
    <property type="term" value="P:isoleucine biosynthetic process"/>
    <property type="evidence" value="ECO:0007669"/>
    <property type="project" value="UniProtKB-UniRule"/>
</dbReference>
<dbReference type="AlphaFoldDB" id="E6MJA6"/>